<reference evidence="1 2" key="1">
    <citation type="submission" date="2019-05" db="EMBL/GenBank/DDBJ databases">
        <title>Georgenia *** sp. nov., and Georgenia *** sp. nov., isolated from the intestinal contents of plateau pika (Ochotona curzoniae) in the Qinghai-Tibet plateau of China.</title>
        <authorList>
            <person name="Tian Z."/>
        </authorList>
    </citation>
    <scope>NUCLEOTIDE SEQUENCE [LARGE SCALE GENOMIC DNA]</scope>
    <source>
        <strain evidence="1 2">Z443</strain>
    </source>
</reference>
<dbReference type="KEGG" id="gyu:FE374_00355"/>
<protein>
    <recommendedName>
        <fullName evidence="3">GNAT family N-acetyltransferase</fullName>
    </recommendedName>
</protein>
<gene>
    <name evidence="1" type="ORF">FE374_00355</name>
</gene>
<evidence type="ECO:0000313" key="1">
    <source>
        <dbReference type="EMBL" id="QDC23289.1"/>
    </source>
</evidence>
<accession>A0A5B8BY42</accession>
<organism evidence="1 2">
    <name type="scientific">Georgenia yuyongxinii</name>
    <dbReference type="NCBI Taxonomy" id="2589797"/>
    <lineage>
        <taxon>Bacteria</taxon>
        <taxon>Bacillati</taxon>
        <taxon>Actinomycetota</taxon>
        <taxon>Actinomycetes</taxon>
        <taxon>Micrococcales</taxon>
        <taxon>Bogoriellaceae</taxon>
        <taxon>Georgenia</taxon>
    </lineage>
</organism>
<dbReference type="Gene3D" id="3.40.630.30">
    <property type="match status" value="1"/>
</dbReference>
<evidence type="ECO:0000313" key="2">
    <source>
        <dbReference type="Proteomes" id="UP000314616"/>
    </source>
</evidence>
<dbReference type="EMBL" id="CP040915">
    <property type="protein sequence ID" value="QDC23289.1"/>
    <property type="molecule type" value="Genomic_DNA"/>
</dbReference>
<dbReference type="OrthoDB" id="4119890at2"/>
<proteinExistence type="predicted"/>
<dbReference type="RefSeq" id="WP_139926731.1">
    <property type="nucleotide sequence ID" value="NZ_CP040915.1"/>
</dbReference>
<evidence type="ECO:0008006" key="3">
    <source>
        <dbReference type="Google" id="ProtNLM"/>
    </source>
</evidence>
<sequence length="82" mass="9069">MTPGHRAAMAFQYNTLVRADHRGRSLGLLVKAVNLQLLAATNPAVRRVHTWNAGENAHMLAINEHIGFARASTEGVWQRRLG</sequence>
<dbReference type="Proteomes" id="UP000314616">
    <property type="component" value="Chromosome"/>
</dbReference>
<dbReference type="AlphaFoldDB" id="A0A5B8BY42"/>
<name>A0A5B8BY42_9MICO</name>